<dbReference type="Proteomes" id="UP000245609">
    <property type="component" value="Unassembled WGS sequence"/>
</dbReference>
<dbReference type="EMBL" id="MBFS01003369">
    <property type="protein sequence ID" value="PVU87039.1"/>
    <property type="molecule type" value="Genomic_DNA"/>
</dbReference>
<name>A0A2T9Y3V9_9FUNG</name>
<dbReference type="InterPro" id="IPR005344">
    <property type="entry name" value="TMEM33/Pom33"/>
</dbReference>
<dbReference type="Pfam" id="PF03661">
    <property type="entry name" value="TMEM33_Pom33"/>
    <property type="match status" value="1"/>
</dbReference>
<dbReference type="STRING" id="133381.A0A2T9Y3V9"/>
<gene>
    <name evidence="7" type="ORF">BB560_006563</name>
</gene>
<dbReference type="OrthoDB" id="5581259at2759"/>
<feature type="transmembrane region" description="Helical" evidence="6">
    <location>
        <begin position="108"/>
        <end position="127"/>
    </location>
</feature>
<comment type="caution">
    <text evidence="7">The sequence shown here is derived from an EMBL/GenBank/DDBJ whole genome shotgun (WGS) entry which is preliminary data.</text>
</comment>
<evidence type="ECO:0000256" key="1">
    <source>
        <dbReference type="ARBA" id="ARBA00004141"/>
    </source>
</evidence>
<dbReference type="AlphaFoldDB" id="A0A2T9Y3V9"/>
<dbReference type="InterPro" id="IPR051645">
    <property type="entry name" value="PER33/POM33_regulator"/>
</dbReference>
<dbReference type="PANTHER" id="PTHR12703">
    <property type="entry name" value="TRANSMEMBRANE PROTEIN 33"/>
    <property type="match status" value="1"/>
</dbReference>
<dbReference type="PANTHER" id="PTHR12703:SF4">
    <property type="entry name" value="TRANSMEMBRANE PROTEIN 33"/>
    <property type="match status" value="1"/>
</dbReference>
<accession>A0A2T9Y3V9</accession>
<feature type="transmembrane region" description="Helical" evidence="6">
    <location>
        <begin position="24"/>
        <end position="42"/>
    </location>
</feature>
<keyword evidence="8" id="KW-1185">Reference proteome</keyword>
<dbReference type="GO" id="GO:0071786">
    <property type="term" value="P:endoplasmic reticulum tubular network organization"/>
    <property type="evidence" value="ECO:0007669"/>
    <property type="project" value="TreeGrafter"/>
</dbReference>
<keyword evidence="5 6" id="KW-0472">Membrane</keyword>
<evidence type="ECO:0000256" key="4">
    <source>
        <dbReference type="ARBA" id="ARBA00022989"/>
    </source>
</evidence>
<dbReference type="GO" id="GO:0061024">
    <property type="term" value="P:membrane organization"/>
    <property type="evidence" value="ECO:0007669"/>
    <property type="project" value="TreeGrafter"/>
</dbReference>
<keyword evidence="3 6" id="KW-0812">Transmembrane</keyword>
<evidence type="ECO:0000313" key="7">
    <source>
        <dbReference type="EMBL" id="PVU87039.1"/>
    </source>
</evidence>
<protein>
    <submittedName>
        <fullName evidence="7">Uncharacterized protein</fullName>
    </submittedName>
</protein>
<comment type="similarity">
    <text evidence="2">Belongs to the PER33/POM33 family.</text>
</comment>
<evidence type="ECO:0000256" key="3">
    <source>
        <dbReference type="ARBA" id="ARBA00022692"/>
    </source>
</evidence>
<dbReference type="GO" id="GO:0005783">
    <property type="term" value="C:endoplasmic reticulum"/>
    <property type="evidence" value="ECO:0007669"/>
    <property type="project" value="TreeGrafter"/>
</dbReference>
<reference evidence="7 8" key="1">
    <citation type="journal article" date="2018" name="MBio">
        <title>Comparative Genomics Reveals the Core Gene Toolbox for the Fungus-Insect Symbiosis.</title>
        <authorList>
            <person name="Wang Y."/>
            <person name="Stata M."/>
            <person name="Wang W."/>
            <person name="Stajich J.E."/>
            <person name="White M.M."/>
            <person name="Moncalvo J.M."/>
        </authorList>
    </citation>
    <scope>NUCLEOTIDE SEQUENCE [LARGE SCALE GENOMIC DNA]</scope>
    <source>
        <strain evidence="7 8">SC-DP-2</strain>
    </source>
</reference>
<dbReference type="GO" id="GO:0016020">
    <property type="term" value="C:membrane"/>
    <property type="evidence" value="ECO:0007669"/>
    <property type="project" value="UniProtKB-SubCell"/>
</dbReference>
<evidence type="ECO:0000256" key="5">
    <source>
        <dbReference type="ARBA" id="ARBA00023136"/>
    </source>
</evidence>
<evidence type="ECO:0000256" key="6">
    <source>
        <dbReference type="SAM" id="Phobius"/>
    </source>
</evidence>
<evidence type="ECO:0000313" key="8">
    <source>
        <dbReference type="Proteomes" id="UP000245609"/>
    </source>
</evidence>
<feature type="transmembrane region" description="Helical" evidence="6">
    <location>
        <begin position="54"/>
        <end position="71"/>
    </location>
</feature>
<feature type="transmembrane region" description="Helical" evidence="6">
    <location>
        <begin position="190"/>
        <end position="212"/>
    </location>
</feature>
<proteinExistence type="inferred from homology"/>
<keyword evidence="4 6" id="KW-1133">Transmembrane helix</keyword>
<evidence type="ECO:0000256" key="2">
    <source>
        <dbReference type="ARBA" id="ARBA00007322"/>
    </source>
</evidence>
<sequence length="281" mass="32021">MVSARAPPQSASQKIAELAKTAQFSWWIGHLTTMLFGLLYLLSIFKSNSRSQRYYYLSLLGTLASYGISVYKTYGPIQLNLPFLQRLIIDENVQYISLAFFMYFNKPIFVAIIPFLVFSVFHAVGYIRLTIIPTLYPNVPAEIKNASRPGAAGPSQLSFPARLSVFLTDSFTNYYSIAFRIVSIWEVVVVMLWITVGALFLRVSIFAPIFYVQFMRIRYTSSLPVRTAFSNVRSFLDEKILSPNAYSFITPTIVNYYTKFRDYLVKVGDSLVRQGVPQQTS</sequence>
<comment type="subcellular location">
    <subcellularLocation>
        <location evidence="1">Membrane</location>
        <topology evidence="1">Multi-pass membrane protein</topology>
    </subcellularLocation>
</comment>
<organism evidence="7 8">
    <name type="scientific">Smittium megazygosporum</name>
    <dbReference type="NCBI Taxonomy" id="133381"/>
    <lineage>
        <taxon>Eukaryota</taxon>
        <taxon>Fungi</taxon>
        <taxon>Fungi incertae sedis</taxon>
        <taxon>Zoopagomycota</taxon>
        <taxon>Kickxellomycotina</taxon>
        <taxon>Harpellomycetes</taxon>
        <taxon>Harpellales</taxon>
        <taxon>Legeriomycetaceae</taxon>
        <taxon>Smittium</taxon>
    </lineage>
</organism>